<reference evidence="1" key="2">
    <citation type="submission" date="2020-10" db="EMBL/GenBank/DDBJ databases">
        <authorList>
            <consortium name="NCBI Pathogen Detection Project"/>
        </authorList>
    </citation>
    <scope>NUCLEOTIDE SEQUENCE</scope>
    <source>
        <strain evidence="1">Morganella morganii ARLG-3209</strain>
    </source>
</reference>
<dbReference type="AlphaFoldDB" id="A0AAN5MGL6"/>
<dbReference type="EMBL" id="DACSWI010000009">
    <property type="protein sequence ID" value="HAT3809955.1"/>
    <property type="molecule type" value="Genomic_DNA"/>
</dbReference>
<name>A0AAN5MGL6_MORMO</name>
<dbReference type="Proteomes" id="UP000865968">
    <property type="component" value="Unassembled WGS sequence"/>
</dbReference>
<dbReference type="RefSeq" id="WP_349467319.1">
    <property type="nucleotide sequence ID" value="NZ_JBEEWI010000010.1"/>
</dbReference>
<accession>A0AAN5MGL6</accession>
<comment type="caution">
    <text evidence="1">The sequence shown here is derived from an EMBL/GenBank/DDBJ whole genome shotgun (WGS) entry which is preliminary data.</text>
</comment>
<evidence type="ECO:0000313" key="2">
    <source>
        <dbReference type="Proteomes" id="UP000865968"/>
    </source>
</evidence>
<gene>
    <name evidence="1" type="ORF">I8608_002835</name>
</gene>
<organism evidence="1 2">
    <name type="scientific">Morganella morganii</name>
    <name type="common">Proteus morganii</name>
    <dbReference type="NCBI Taxonomy" id="582"/>
    <lineage>
        <taxon>Bacteria</taxon>
        <taxon>Pseudomonadati</taxon>
        <taxon>Pseudomonadota</taxon>
        <taxon>Gammaproteobacteria</taxon>
        <taxon>Enterobacterales</taxon>
        <taxon>Morganellaceae</taxon>
        <taxon>Morganella</taxon>
    </lineage>
</organism>
<protein>
    <submittedName>
        <fullName evidence="1">Uncharacterized protein</fullName>
    </submittedName>
</protein>
<reference evidence="1" key="1">
    <citation type="journal article" date="2018" name="Genome Biol.">
        <title>SKESA: strategic k-mer extension for scrupulous assemblies.</title>
        <authorList>
            <person name="Souvorov A."/>
            <person name="Agarwala R."/>
            <person name="Lipman D.J."/>
        </authorList>
    </citation>
    <scope>NUCLEOTIDE SEQUENCE</scope>
    <source>
        <strain evidence="1">Morganella morganii ARLG-3209</strain>
    </source>
</reference>
<proteinExistence type="predicted"/>
<evidence type="ECO:0000313" key="1">
    <source>
        <dbReference type="EMBL" id="HAT3809955.1"/>
    </source>
</evidence>
<sequence>MGLSAIEQQPVRETQITGESRNIFQAIADKFVAVVNSCKTFSTGCSTQKDHNIQKACERLAALTLAEPKCYITDAMERGAEKLGMTLPDSQVSVNSNADVSGAASIGKLSVLKTTEYSAQELHDMLSKQLDKPGTSQEMREKIQIALGKADTAINSDRHTKMVGHGVNKLKNVISADILKEHRRNEIGGGAVLDSDTVKELEKLSNSLPS</sequence>